<sequence>MQSTNDNEYLTFSRAASLCCVSTTRFKRWTESGLIPVVDCHGHCLISSHDLIRHLVRYNMPIPNLLLQGRVKKILIVFLQLIVSGKVTRQIVRALYRLKEKTSCILECISYDANTELKVITFNPDVIVLFGKKSHAEKIVDRIRSILTGTVNVYCFSPAQTVELQNTLKRLGR</sequence>
<dbReference type="STRING" id="91360.SAMN05660330_00494"/>
<proteinExistence type="predicted"/>
<gene>
    <name evidence="1" type="ORF">SAMN05660330_00494</name>
</gene>
<dbReference type="RefSeq" id="WP_092219444.1">
    <property type="nucleotide sequence ID" value="NZ_FNJI01000003.1"/>
</dbReference>
<reference evidence="1 2" key="1">
    <citation type="submission" date="2016-10" db="EMBL/GenBank/DDBJ databases">
        <authorList>
            <person name="de Groot N.N."/>
        </authorList>
    </citation>
    <scope>NUCLEOTIDE SEQUENCE [LARGE SCALE GENOMIC DNA]</scope>
    <source>
        <strain evidence="1 2">DSM 12130</strain>
    </source>
</reference>
<evidence type="ECO:0008006" key="3">
    <source>
        <dbReference type="Google" id="ProtNLM"/>
    </source>
</evidence>
<keyword evidence="2" id="KW-1185">Reference proteome</keyword>
<dbReference type="CDD" id="cd00636">
    <property type="entry name" value="TroA-like"/>
    <property type="match status" value="1"/>
</dbReference>
<name>A0A1H0KGH9_9BACT</name>
<dbReference type="Proteomes" id="UP000199073">
    <property type="component" value="Unassembled WGS sequence"/>
</dbReference>
<evidence type="ECO:0000313" key="1">
    <source>
        <dbReference type="EMBL" id="SDO55088.1"/>
    </source>
</evidence>
<protein>
    <recommendedName>
        <fullName evidence="3">Helix-turn-helix domain-containing protein</fullName>
    </recommendedName>
</protein>
<evidence type="ECO:0000313" key="2">
    <source>
        <dbReference type="Proteomes" id="UP000199073"/>
    </source>
</evidence>
<dbReference type="EMBL" id="FNJI01000003">
    <property type="protein sequence ID" value="SDO55088.1"/>
    <property type="molecule type" value="Genomic_DNA"/>
</dbReference>
<accession>A0A1H0KGH9</accession>
<dbReference type="OrthoDB" id="5431545at2"/>
<organism evidence="1 2">
    <name type="scientific">Desulforhopalus singaporensis</name>
    <dbReference type="NCBI Taxonomy" id="91360"/>
    <lineage>
        <taxon>Bacteria</taxon>
        <taxon>Pseudomonadati</taxon>
        <taxon>Thermodesulfobacteriota</taxon>
        <taxon>Desulfobulbia</taxon>
        <taxon>Desulfobulbales</taxon>
        <taxon>Desulfocapsaceae</taxon>
        <taxon>Desulforhopalus</taxon>
    </lineage>
</organism>
<dbReference type="AlphaFoldDB" id="A0A1H0KGH9"/>